<name>A0A524RME1_9CHRO</name>
<dbReference type="InterPro" id="IPR025458">
    <property type="entry name" value="DUF4278"/>
</dbReference>
<dbReference type="AlphaFoldDB" id="A0A524RME1"/>
<protein>
    <submittedName>
        <fullName evidence="1">DUF4278 domain-containing protein</fullName>
    </submittedName>
</protein>
<evidence type="ECO:0000313" key="2">
    <source>
        <dbReference type="Proteomes" id="UP000317990"/>
    </source>
</evidence>
<dbReference type="Pfam" id="PF14105">
    <property type="entry name" value="DUF4278"/>
    <property type="match status" value="1"/>
</dbReference>
<accession>A0A524RME1</accession>
<dbReference type="EMBL" id="SRMO01000076">
    <property type="protein sequence ID" value="TGG91587.1"/>
    <property type="molecule type" value="Genomic_DNA"/>
</dbReference>
<dbReference type="Proteomes" id="UP000317990">
    <property type="component" value="Unassembled WGS sequence"/>
</dbReference>
<gene>
    <name evidence="1" type="ORF">ERJ67_07870</name>
</gene>
<evidence type="ECO:0000313" key="1">
    <source>
        <dbReference type="EMBL" id="TGG91587.1"/>
    </source>
</evidence>
<proteinExistence type="predicted"/>
<sequence length="75" mass="8535">MERGPGFVGRTMNATYRGLSYEVRPSQLREGQEVRLTYKGHTVIKKRLLEGRASLPGEGIAQTLTYRGVRHMICR</sequence>
<reference evidence="1 2" key="1">
    <citation type="journal article" date="2019" name="mSystems">
        <title>Life at home and on the roam: Genomic adaptions reflect the dual lifestyle of an intracellular, facultative symbiont.</title>
        <authorList>
            <person name="Burgsdorf I."/>
        </authorList>
    </citation>
    <scope>NUCLEOTIDE SEQUENCE [LARGE SCALE GENOMIC DNA]</scope>
    <source>
        <strain evidence="1">277cV</strain>
    </source>
</reference>
<organism evidence="1 2">
    <name type="scientific">Aphanocapsa feldmannii 277cV</name>
    <dbReference type="NCBI Taxonomy" id="2507553"/>
    <lineage>
        <taxon>Bacteria</taxon>
        <taxon>Bacillati</taxon>
        <taxon>Cyanobacteriota</taxon>
        <taxon>Cyanophyceae</taxon>
        <taxon>Oscillatoriophycideae</taxon>
        <taxon>Chroococcales</taxon>
        <taxon>Microcystaceae</taxon>
        <taxon>Aphanocapsa</taxon>
    </lineage>
</organism>
<comment type="caution">
    <text evidence="1">The sequence shown here is derived from an EMBL/GenBank/DDBJ whole genome shotgun (WGS) entry which is preliminary data.</text>
</comment>